<keyword evidence="2 9" id="KW-0813">Transport</keyword>
<dbReference type="InterPro" id="IPR029061">
    <property type="entry name" value="THDP-binding"/>
</dbReference>
<dbReference type="InterPro" id="IPR050722">
    <property type="entry name" value="Pyruvate:ferred/Flavod_OxRd"/>
</dbReference>
<dbReference type="SMART" id="SM00890">
    <property type="entry name" value="EKR"/>
    <property type="match status" value="1"/>
</dbReference>
<evidence type="ECO:0000256" key="7">
    <source>
        <dbReference type="ARBA" id="ARBA00023004"/>
    </source>
</evidence>
<evidence type="ECO:0000256" key="12">
    <source>
        <dbReference type="PIRSR" id="PIRSR000159-50"/>
    </source>
</evidence>
<dbReference type="GO" id="GO:0051539">
    <property type="term" value="F:4 iron, 4 sulfur cluster binding"/>
    <property type="evidence" value="ECO:0007669"/>
    <property type="project" value="UniProtKB-KW"/>
</dbReference>
<dbReference type="AlphaFoldDB" id="A0A6C2UKU2"/>
<dbReference type="Proteomes" id="UP000346198">
    <property type="component" value="Unassembled WGS sequence"/>
</dbReference>
<evidence type="ECO:0000256" key="8">
    <source>
        <dbReference type="ARBA" id="ARBA00023014"/>
    </source>
</evidence>
<dbReference type="GO" id="GO:0006979">
    <property type="term" value="P:response to oxidative stress"/>
    <property type="evidence" value="ECO:0007669"/>
    <property type="project" value="TreeGrafter"/>
</dbReference>
<comment type="similarity">
    <text evidence="1 9">Belongs to the pyruvate:ferredoxin/flavodoxin oxidoreductase family.</text>
</comment>
<evidence type="ECO:0000256" key="6">
    <source>
        <dbReference type="ARBA" id="ARBA00023002"/>
    </source>
</evidence>
<evidence type="ECO:0000256" key="3">
    <source>
        <dbReference type="ARBA" id="ARBA00022485"/>
    </source>
</evidence>
<evidence type="ECO:0000256" key="4">
    <source>
        <dbReference type="ARBA" id="ARBA00022723"/>
    </source>
</evidence>
<dbReference type="InterPro" id="IPR011895">
    <property type="entry name" value="Pyrv_flavodox_OxRed"/>
</dbReference>
<dbReference type="Gene3D" id="3.40.50.970">
    <property type="match status" value="2"/>
</dbReference>
<proteinExistence type="inferred from homology"/>
<dbReference type="Pfam" id="PF12838">
    <property type="entry name" value="Fer4_7"/>
    <property type="match status" value="1"/>
</dbReference>
<protein>
    <submittedName>
        <fullName evidence="14">Pyruvate synthase</fullName>
    </submittedName>
</protein>
<dbReference type="PANTHER" id="PTHR32154:SF0">
    <property type="entry name" value="PYRUVATE-FLAVODOXIN OXIDOREDUCTASE-RELATED"/>
    <property type="match status" value="1"/>
</dbReference>
<feature type="binding site" evidence="10">
    <location>
        <position position="815"/>
    </location>
    <ligand>
        <name>thiamine diphosphate</name>
        <dbReference type="ChEBI" id="CHEBI:58937"/>
    </ligand>
</feature>
<name>A0A6C2UKU2_9BACT</name>
<keyword evidence="15" id="KW-1185">Reference proteome</keyword>
<feature type="site" description="Important for catalytic activity" evidence="11">
    <location>
        <position position="114"/>
    </location>
</feature>
<dbReference type="FunFam" id="3.30.70.20:FF:000022">
    <property type="entry name" value="Pyruvate:ferredoxin (Flavodoxin) oxidoreductase"/>
    <property type="match status" value="1"/>
</dbReference>
<feature type="binding site" evidence="12">
    <location>
        <position position="810"/>
    </location>
    <ligand>
        <name>[4Fe-4S] cluster</name>
        <dbReference type="ChEBI" id="CHEBI:49883"/>
        <label>3</label>
    </ligand>
</feature>
<dbReference type="FunFam" id="3.40.50.920:FF:000007">
    <property type="entry name" value="Pyruvate:ferredoxin (Flavodoxin) oxidoreductase"/>
    <property type="match status" value="1"/>
</dbReference>
<evidence type="ECO:0000259" key="13">
    <source>
        <dbReference type="PROSITE" id="PS51379"/>
    </source>
</evidence>
<dbReference type="Pfam" id="PF17147">
    <property type="entry name" value="PFOR_II"/>
    <property type="match status" value="1"/>
</dbReference>
<dbReference type="GO" id="GO:0044281">
    <property type="term" value="P:small molecule metabolic process"/>
    <property type="evidence" value="ECO:0007669"/>
    <property type="project" value="UniProtKB-ARBA"/>
</dbReference>
<dbReference type="SUPFAM" id="SSF52518">
    <property type="entry name" value="Thiamin diphosphate-binding fold (THDP-binding)"/>
    <property type="match status" value="2"/>
</dbReference>
<keyword evidence="5 9" id="KW-0249">Electron transport</keyword>
<keyword evidence="6 9" id="KW-0560">Oxidoreductase</keyword>
<feature type="site" description="Important for catalytic activity" evidence="11">
    <location>
        <position position="31"/>
    </location>
</feature>
<dbReference type="Gene3D" id="4.10.780.10">
    <property type="entry name" value="Pyruvate-flavodoxin oxidoreductase, EKR domain"/>
    <property type="match status" value="1"/>
</dbReference>
<feature type="binding site" evidence="10">
    <location>
        <position position="114"/>
    </location>
    <ligand>
        <name>pyruvate</name>
        <dbReference type="ChEBI" id="CHEBI:15361"/>
    </ligand>
</feature>
<dbReference type="InterPro" id="IPR002880">
    <property type="entry name" value="Pyrv_Fd/Flavodoxin_OxRdtase_N"/>
</dbReference>
<dbReference type="NCBIfam" id="TIGR02176">
    <property type="entry name" value="pyruv_ox_red"/>
    <property type="match status" value="1"/>
</dbReference>
<evidence type="ECO:0000256" key="2">
    <source>
        <dbReference type="ARBA" id="ARBA00022448"/>
    </source>
</evidence>
<dbReference type="InterPro" id="IPR017896">
    <property type="entry name" value="4Fe4S_Fe-S-bd"/>
</dbReference>
<evidence type="ECO:0000256" key="10">
    <source>
        <dbReference type="PIRSR" id="PIRSR000159-1"/>
    </source>
</evidence>
<dbReference type="FunFam" id="3.40.920.10:FF:000001">
    <property type="entry name" value="Pyruvate:ferredoxin (Flavodoxin) oxidoreductase"/>
    <property type="match status" value="1"/>
</dbReference>
<dbReference type="Gene3D" id="3.40.50.920">
    <property type="match status" value="1"/>
</dbReference>
<gene>
    <name evidence="14" type="primary">por</name>
    <name evidence="14" type="ORF">SCARR_02081</name>
</gene>
<dbReference type="PROSITE" id="PS00198">
    <property type="entry name" value="4FE4S_FER_1"/>
    <property type="match status" value="1"/>
</dbReference>
<organism evidence="14 15">
    <name type="scientific">Pontiella sulfatireligans</name>
    <dbReference type="NCBI Taxonomy" id="2750658"/>
    <lineage>
        <taxon>Bacteria</taxon>
        <taxon>Pseudomonadati</taxon>
        <taxon>Kiritimatiellota</taxon>
        <taxon>Kiritimatiellia</taxon>
        <taxon>Kiritimatiellales</taxon>
        <taxon>Pontiellaceae</taxon>
        <taxon>Pontiella</taxon>
    </lineage>
</organism>
<feature type="binding site" evidence="12">
    <location>
        <position position="685"/>
    </location>
    <ligand>
        <name>[4Fe-4S] cluster</name>
        <dbReference type="ChEBI" id="CHEBI:49883"/>
        <label>1</label>
    </ligand>
</feature>
<feature type="binding site" evidence="12">
    <location>
        <position position="813"/>
    </location>
    <ligand>
        <name>[4Fe-4S] cluster</name>
        <dbReference type="ChEBI" id="CHEBI:49883"/>
        <label>3</label>
    </ligand>
</feature>
<dbReference type="Pfam" id="PF10371">
    <property type="entry name" value="EKR"/>
    <property type="match status" value="1"/>
</dbReference>
<dbReference type="PROSITE" id="PS51379">
    <property type="entry name" value="4FE4S_FER_2"/>
    <property type="match status" value="2"/>
</dbReference>
<dbReference type="InterPro" id="IPR037112">
    <property type="entry name" value="Pyrv-flavodox_OxR_EKR_sf"/>
</dbReference>
<feature type="binding site" evidence="12">
    <location>
        <position position="747"/>
    </location>
    <ligand>
        <name>[4Fe-4S] cluster</name>
        <dbReference type="ChEBI" id="CHEBI:49883"/>
        <label>2</label>
    </ligand>
</feature>
<sequence>MSKKMVTIDGNTAAAHVAYAFSDIAAIYPITPSTVMGEVAEVWATQGRKNLFGKELNVVEMQSEAGAAGAAHGALSAGSLTTTFTASQGLLLMIPNMYKIAGEMLPAVFHVSARSLAAQSLSIFGDHSDVMSVRNTGWALMAASSIQETMDLGIVSHLATLKAEIPFLNFFDGFRTSHEIQKVEDVSYDVMQSLMEPEYVERFRNRALRPENPVLKVAAQNPDVYFQGRETSNKYYDAIPEIVQEYMDKVGAAVGRKYNLFDYVGAPDAEKVVIAMGSACDTIEQTIEKLNANGEKLGLVKVRLYRPFSAKAFVGCIPETAKKIIVLDRTKEPGALGEPLYLDVVASLEGKGCKIIGGRYGLSSKEFTPAMVKGIYDHIDAGAWHGFTVGINDDVTNLSIPVGAELDIEPADVKSSIFWGFGSDGTVGACKNTIKIIGDNTDMKAQAYFVYDSKKSGGVTVSHLRFGESGVNYPYLIQHAGYVACHNVSYIGRYDMLGAIAEGGTFVLNSEIPTSEVFNHLTKEEQQIIIDRKINFYNVNALQIAMDVGLGGRINTVMQTVYFELSGVLPAEKSIQLIKDYAKKTFERKGMDIVEMNWKAIDSSVAAIEKVEVPSEITKSYVLPDLIPADACGFMKDVILPSMMLKGDDIPVSKLTCDGSLPTGTTKIEKRGIGPRVPKWLSENCIQCNQCVMACPHAVIRAKQIDPAELGSAPETFNTVKSKTKNGKDLDYKIQIYVEDCTGCGVCVETCPAKSKALEFTTLEDEKEAGEVENAYFFDALPNNVLDGANPATVKGLQFKKPLFEFSGACAGCGETPYVKLVTQVCGEHMIVANATGCSSIYGGTFPTIPYCKSAEGRGPSWANSLFEDNAEYGMGFRLAVDNNRALLRQNVAQLLEIGTTADLTAALNKAIEICVDNEFGDEALAAQNAVKILLSSAKAEASAEVAPIVRKVIELQDYFIDKAVWIFGGDGWAYDIGYGGLDHVVASGKNVNILVLDTEVYSNTGGQASKSTPIGAVAKFANAGMRSGKKNLGFMCMSYGMVYVAQISMGANRMQTQKAIQEALAYNGPSIIIAYAPCIAHGIDMMKTQTIAKNAVECGYWPLYRFNPAAEEGKKFTWEAKAPTGDFQAFIRNERRYTALLKTAPDEAEGLFKLAEADAKKRWDFMQAVGPLM</sequence>
<dbReference type="SUPFAM" id="SSF52922">
    <property type="entry name" value="TK C-terminal domain-like"/>
    <property type="match status" value="1"/>
</dbReference>
<dbReference type="CDD" id="cd03377">
    <property type="entry name" value="TPP_PFOR_PNO"/>
    <property type="match status" value="1"/>
</dbReference>
<dbReference type="FunFam" id="3.40.50.970:FF:000012">
    <property type="entry name" value="Pyruvate:ferredoxin (Flavodoxin) oxidoreductase"/>
    <property type="match status" value="1"/>
</dbReference>
<keyword evidence="3 12" id="KW-0004">4Fe-4S</keyword>
<accession>A0A6C2UKU2</accession>
<dbReference type="EMBL" id="CAAHFH010000001">
    <property type="protein sequence ID" value="VGO20021.1"/>
    <property type="molecule type" value="Genomic_DNA"/>
</dbReference>
<feature type="binding site" evidence="12">
    <location>
        <position position="691"/>
    </location>
    <ligand>
        <name>[4Fe-4S] cluster</name>
        <dbReference type="ChEBI" id="CHEBI:49883"/>
        <label>1</label>
    </ligand>
</feature>
<comment type="cofactor">
    <cofactor evidence="12">
        <name>[4Fe-4S] cluster</name>
        <dbReference type="ChEBI" id="CHEBI:49883"/>
    </cofactor>
    <text evidence="12">Binds 3 [4Fe-4S] clusters per subunit.</text>
</comment>
<feature type="domain" description="4Fe-4S ferredoxin-type" evidence="13">
    <location>
        <begin position="732"/>
        <end position="763"/>
    </location>
</feature>
<dbReference type="RefSeq" id="WP_136061470.1">
    <property type="nucleotide sequence ID" value="NZ_CAAHFH010000001.1"/>
</dbReference>
<dbReference type="SUPFAM" id="SSF53323">
    <property type="entry name" value="Pyruvate-ferredoxin oxidoreductase, PFOR, domain III"/>
    <property type="match status" value="1"/>
</dbReference>
<feature type="binding site" evidence="12">
    <location>
        <position position="838"/>
    </location>
    <ligand>
        <name>[4Fe-4S] cluster</name>
        <dbReference type="ChEBI" id="CHEBI:49883"/>
        <label>3</label>
    </ligand>
</feature>
<dbReference type="GO" id="GO:0030976">
    <property type="term" value="F:thiamine pyrophosphate binding"/>
    <property type="evidence" value="ECO:0007669"/>
    <property type="project" value="InterPro"/>
</dbReference>
<dbReference type="InterPro" id="IPR033412">
    <property type="entry name" value="PFOR_II"/>
</dbReference>
<dbReference type="PIRSF" id="PIRSF000159">
    <property type="entry name" value="NifJ"/>
    <property type="match status" value="1"/>
</dbReference>
<dbReference type="GO" id="GO:0022900">
    <property type="term" value="P:electron transport chain"/>
    <property type="evidence" value="ECO:0007669"/>
    <property type="project" value="InterPro"/>
</dbReference>
<feature type="binding site" evidence="12">
    <location>
        <position position="741"/>
    </location>
    <ligand>
        <name>[4Fe-4S] cluster</name>
        <dbReference type="ChEBI" id="CHEBI:49883"/>
        <label>2</label>
    </ligand>
</feature>
<evidence type="ECO:0000313" key="15">
    <source>
        <dbReference type="Proteomes" id="UP000346198"/>
    </source>
</evidence>
<dbReference type="SUPFAM" id="SSF54862">
    <property type="entry name" value="4Fe-4S ferredoxins"/>
    <property type="match status" value="1"/>
</dbReference>
<feature type="binding site" evidence="12">
    <location>
        <position position="751"/>
    </location>
    <ligand>
        <name>[4Fe-4S] cluster</name>
        <dbReference type="ChEBI" id="CHEBI:49883"/>
        <label>1</label>
    </ligand>
</feature>
<dbReference type="Gene3D" id="3.40.920.10">
    <property type="entry name" value="Pyruvate-ferredoxin oxidoreductase, PFOR, domain III"/>
    <property type="match status" value="1"/>
</dbReference>
<feature type="binding site" evidence="12">
    <location>
        <position position="688"/>
    </location>
    <ligand>
        <name>[4Fe-4S] cluster</name>
        <dbReference type="ChEBI" id="CHEBI:49883"/>
        <label>1</label>
    </ligand>
</feature>
<dbReference type="GO" id="GO:0005506">
    <property type="term" value="F:iron ion binding"/>
    <property type="evidence" value="ECO:0007669"/>
    <property type="project" value="InterPro"/>
</dbReference>
<dbReference type="InterPro" id="IPR017900">
    <property type="entry name" value="4Fe4S_Fe_S_CS"/>
</dbReference>
<keyword evidence="7 12" id="KW-0408">Iron</keyword>
<dbReference type="Pfam" id="PF01855">
    <property type="entry name" value="POR_N"/>
    <property type="match status" value="1"/>
</dbReference>
<feature type="binding site" evidence="10">
    <location>
        <begin position="970"/>
        <end position="973"/>
    </location>
    <ligand>
        <name>thiamine diphosphate</name>
        <dbReference type="ChEBI" id="CHEBI:58937"/>
    </ligand>
</feature>
<dbReference type="CDD" id="cd07034">
    <property type="entry name" value="TPP_PYR_PFOR_IOR-alpha_like"/>
    <property type="match status" value="1"/>
</dbReference>
<evidence type="ECO:0000256" key="11">
    <source>
        <dbReference type="PIRSR" id="PIRSR000159-2"/>
    </source>
</evidence>
<dbReference type="Gene3D" id="3.30.70.20">
    <property type="match status" value="1"/>
</dbReference>
<keyword evidence="8 12" id="KW-0411">Iron-sulfur</keyword>
<feature type="binding site" evidence="12">
    <location>
        <position position="1079"/>
    </location>
    <ligand>
        <name>[4Fe-4S] cluster</name>
        <dbReference type="ChEBI" id="CHEBI:49883"/>
        <label>3</label>
    </ligand>
</feature>
<dbReference type="Pfam" id="PF02775">
    <property type="entry name" value="TPP_enzyme_C"/>
    <property type="match status" value="1"/>
</dbReference>
<evidence type="ECO:0000256" key="5">
    <source>
        <dbReference type="ARBA" id="ARBA00022982"/>
    </source>
</evidence>
<feature type="site" description="Important for catalytic activity" evidence="11">
    <location>
        <position position="64"/>
    </location>
</feature>
<dbReference type="FunFam" id="3.40.50.970:FF:000041">
    <property type="entry name" value="Pyruvate:ferredoxin (Flavodoxin) oxidoreductase"/>
    <property type="match status" value="1"/>
</dbReference>
<keyword evidence="4 12" id="KW-0479">Metal-binding</keyword>
<feature type="binding site" evidence="10">
    <location>
        <position position="64"/>
    </location>
    <ligand>
        <name>thiamine diphosphate</name>
        <dbReference type="ChEBI" id="CHEBI:58937"/>
    </ligand>
</feature>
<feature type="binding site" evidence="12">
    <location>
        <position position="744"/>
    </location>
    <ligand>
        <name>[4Fe-4S] cluster</name>
        <dbReference type="ChEBI" id="CHEBI:49883"/>
        <label>2</label>
    </ligand>
</feature>
<dbReference type="InterPro" id="IPR019752">
    <property type="entry name" value="Pyrv/ketoisovalerate_OxRed_cat"/>
</dbReference>
<feature type="binding site" evidence="10">
    <location>
        <position position="838"/>
    </location>
    <ligand>
        <name>thiamine diphosphate</name>
        <dbReference type="ChEBI" id="CHEBI:58937"/>
    </ligand>
</feature>
<dbReference type="InterPro" id="IPR019456">
    <property type="entry name" value="Pyrv-flavodox_OxRtase_EKR"/>
</dbReference>
<dbReference type="InterPro" id="IPR011766">
    <property type="entry name" value="TPP_enzyme_TPP-bd"/>
</dbReference>
<evidence type="ECO:0000256" key="9">
    <source>
        <dbReference type="PIRNR" id="PIRNR000159"/>
    </source>
</evidence>
<feature type="domain" description="4Fe-4S ferredoxin-type" evidence="13">
    <location>
        <begin position="676"/>
        <end position="705"/>
    </location>
</feature>
<evidence type="ECO:0000313" key="14">
    <source>
        <dbReference type="EMBL" id="VGO20021.1"/>
    </source>
</evidence>
<dbReference type="InterPro" id="IPR002869">
    <property type="entry name" value="Pyrv_flavodox_OxRed_cen"/>
</dbReference>
<feature type="binding site" evidence="10">
    <location>
        <begin position="999"/>
        <end position="1004"/>
    </location>
    <ligand>
        <name>thiamine diphosphate</name>
        <dbReference type="ChEBI" id="CHEBI:58937"/>
    </ligand>
</feature>
<feature type="site" description="Important for catalytic activity" evidence="11">
    <location>
        <position position="1004"/>
    </location>
</feature>
<reference evidence="14 15" key="1">
    <citation type="submission" date="2019-04" db="EMBL/GenBank/DDBJ databases">
        <authorList>
            <person name="Van Vliet M D."/>
        </authorList>
    </citation>
    <scope>NUCLEOTIDE SEQUENCE [LARGE SCALE GENOMIC DNA]</scope>
    <source>
        <strain evidence="14 15">F21</strain>
    </source>
</reference>
<dbReference type="GO" id="GO:0016903">
    <property type="term" value="F:oxidoreductase activity, acting on the aldehyde or oxo group of donors"/>
    <property type="evidence" value="ECO:0007669"/>
    <property type="project" value="InterPro"/>
</dbReference>
<feature type="binding site" evidence="12">
    <location>
        <position position="695"/>
    </location>
    <ligand>
        <name>[4Fe-4S] cluster</name>
        <dbReference type="ChEBI" id="CHEBI:49883"/>
        <label>2</label>
    </ligand>
</feature>
<feature type="binding site" evidence="10">
    <location>
        <position position="31"/>
    </location>
    <ligand>
        <name>pyruvate</name>
        <dbReference type="ChEBI" id="CHEBI:15361"/>
    </ligand>
</feature>
<dbReference type="PANTHER" id="PTHR32154">
    <property type="entry name" value="PYRUVATE-FLAVODOXIN OXIDOREDUCTASE-RELATED"/>
    <property type="match status" value="1"/>
</dbReference>
<dbReference type="InterPro" id="IPR009014">
    <property type="entry name" value="Transketo_C/PFOR_II"/>
</dbReference>
<dbReference type="Pfam" id="PF01558">
    <property type="entry name" value="POR"/>
    <property type="match status" value="1"/>
</dbReference>
<keyword evidence="14" id="KW-0670">Pyruvate</keyword>
<evidence type="ECO:0000256" key="1">
    <source>
        <dbReference type="ARBA" id="ARBA00009032"/>
    </source>
</evidence>